<dbReference type="AlphaFoldDB" id="A0AAE7MTC2"/>
<name>A0AAE7MTC2_ENTGA</name>
<accession>A0AAE7MTC2</accession>
<gene>
    <name evidence="1" type="ORF">EGM181_18370</name>
</gene>
<sequence length="118" mass="13936">MTTLDYIKDLQKKGKNWFLAGKLIDSITLGHAEIEEFISIKIESFERIKDISLETRDTEYFYENFKFRNYQNLSLVDNAELSVIFDNEKETVEAILTTKSGIYKFLFDIKIENIYKEA</sequence>
<dbReference type="EMBL" id="CP050486">
    <property type="protein sequence ID" value="QOG29278.1"/>
    <property type="molecule type" value="Genomic_DNA"/>
</dbReference>
<protein>
    <submittedName>
        <fullName evidence="1">Uncharacterized protein</fullName>
    </submittedName>
</protein>
<organism evidence="1 2">
    <name type="scientific">Enterococcus gallinarum</name>
    <dbReference type="NCBI Taxonomy" id="1353"/>
    <lineage>
        <taxon>Bacteria</taxon>
        <taxon>Bacillati</taxon>
        <taxon>Bacillota</taxon>
        <taxon>Bacilli</taxon>
        <taxon>Lactobacillales</taxon>
        <taxon>Enterococcaceae</taxon>
        <taxon>Enterococcus</taxon>
    </lineage>
</organism>
<keyword evidence="1" id="KW-0614">Plasmid</keyword>
<proteinExistence type="predicted"/>
<reference evidence="1 2" key="1">
    <citation type="submission" date="2020-03" db="EMBL/GenBank/DDBJ databases">
        <title>Characterization of ganglioside-mimicking enterococci.</title>
        <authorList>
            <person name="Patry R.T."/>
            <person name="Nothaft H."/>
            <person name="Bridger R."/>
            <person name="Shajahan A."/>
            <person name="Huynh S."/>
            <person name="Sanchez S."/>
            <person name="Azadi P."/>
            <person name="Cooper K."/>
            <person name="Miller W.G."/>
            <person name="Parker C.T."/>
            <person name="Wells L."/>
            <person name="Szymanski C.M."/>
        </authorList>
    </citation>
    <scope>NUCLEOTIDE SEQUENCE [LARGE SCALE GENOMIC DNA]</scope>
    <source>
        <strain evidence="1 2">EGM181</strain>
        <plasmid evidence="1 2">pEGM181-2</plasmid>
    </source>
</reference>
<dbReference type="RefSeq" id="WP_104680983.1">
    <property type="nucleotide sequence ID" value="NZ_CP050486.1"/>
</dbReference>
<evidence type="ECO:0000313" key="1">
    <source>
        <dbReference type="EMBL" id="QOG29278.1"/>
    </source>
</evidence>
<evidence type="ECO:0000313" key="2">
    <source>
        <dbReference type="Proteomes" id="UP000516696"/>
    </source>
</evidence>
<geneLocation type="plasmid" evidence="1 2">
    <name>pEGM181-2</name>
</geneLocation>
<dbReference type="Proteomes" id="UP000516696">
    <property type="component" value="Plasmid pEGM181-2"/>
</dbReference>